<reference evidence="1 2" key="1">
    <citation type="submission" date="2020-09" db="EMBL/GenBank/DDBJ databases">
        <title>Sphingomonas sp., a new species isolated from pork steak.</title>
        <authorList>
            <person name="Heidler von Heilborn D."/>
        </authorList>
    </citation>
    <scope>NUCLEOTIDE SEQUENCE [LARGE SCALE GENOMIC DNA]</scope>
    <source>
        <strain evidence="2">S8-3T</strain>
    </source>
</reference>
<organism evidence="1 2">
    <name type="scientific">Sphingomonas alpina</name>
    <dbReference type="NCBI Taxonomy" id="653931"/>
    <lineage>
        <taxon>Bacteria</taxon>
        <taxon>Pseudomonadati</taxon>
        <taxon>Pseudomonadota</taxon>
        <taxon>Alphaproteobacteria</taxon>
        <taxon>Sphingomonadales</taxon>
        <taxon>Sphingomonadaceae</taxon>
        <taxon>Sphingomonas</taxon>
    </lineage>
</organism>
<dbReference type="CDD" id="cd09627">
    <property type="entry name" value="DOMON_murB_like"/>
    <property type="match status" value="1"/>
</dbReference>
<dbReference type="KEGG" id="spap:H3Z74_10545"/>
<proteinExistence type="predicted"/>
<sequence length="185" mass="20212">MAEFELIPHPALPRGPLNRVTVTAERPSRDLLTLHYHVAGAIDAVLWPVPIAPAFTDNLWQHSCFEAFIAPGAGDDYTELNASPSGGWAIYEFDGYRDGMRNSQTAQYENEGWRMAPDAAELTVSLTLPLLADGTVWQVGLTAVIEAKDGTKSFWALTHPTDTSEIPDFHNRDCFTAELAAPTAA</sequence>
<dbReference type="AlphaFoldDB" id="A0A7H0LPC4"/>
<evidence type="ECO:0000313" key="2">
    <source>
        <dbReference type="Proteomes" id="UP000516148"/>
    </source>
</evidence>
<dbReference type="RefSeq" id="WP_187763809.1">
    <property type="nucleotide sequence ID" value="NZ_CP061038.1"/>
</dbReference>
<dbReference type="EMBL" id="CP061038">
    <property type="protein sequence ID" value="QNQ11527.1"/>
    <property type="molecule type" value="Genomic_DNA"/>
</dbReference>
<dbReference type="Gene3D" id="2.60.40.1190">
    <property type="match status" value="1"/>
</dbReference>
<keyword evidence="2" id="KW-1185">Reference proteome</keyword>
<accession>A0A7H0LPC4</accession>
<protein>
    <submittedName>
        <fullName evidence="1">DOMON-like domain-containing protein</fullName>
    </submittedName>
</protein>
<dbReference type="Proteomes" id="UP000516148">
    <property type="component" value="Chromosome"/>
</dbReference>
<evidence type="ECO:0000313" key="1">
    <source>
        <dbReference type="EMBL" id="QNQ11527.1"/>
    </source>
</evidence>
<name>A0A7H0LPC4_9SPHN</name>
<gene>
    <name evidence="1" type="ORF">H3Z74_10545</name>
</gene>